<evidence type="ECO:0000256" key="7">
    <source>
        <dbReference type="SAM" id="Coils"/>
    </source>
</evidence>
<organism evidence="11">
    <name type="scientific">Onchocerca flexuosa</name>
    <dbReference type="NCBI Taxonomy" id="387005"/>
    <lineage>
        <taxon>Eukaryota</taxon>
        <taxon>Metazoa</taxon>
        <taxon>Ecdysozoa</taxon>
        <taxon>Nematoda</taxon>
        <taxon>Chromadorea</taxon>
        <taxon>Rhabditida</taxon>
        <taxon>Spirurina</taxon>
        <taxon>Spiruromorpha</taxon>
        <taxon>Filarioidea</taxon>
        <taxon>Onchocercidae</taxon>
        <taxon>Onchocerca</taxon>
    </lineage>
</organism>
<evidence type="ECO:0000256" key="5">
    <source>
        <dbReference type="ARBA" id="ARBA00023054"/>
    </source>
</evidence>
<dbReference type="WBParaSite" id="OFLC_0001272301-mRNA-1">
    <property type="protein sequence ID" value="OFLC_0001272301-mRNA-1"/>
    <property type="gene ID" value="OFLC_0001272301"/>
</dbReference>
<reference evidence="9 10" key="2">
    <citation type="submission" date="2018-11" db="EMBL/GenBank/DDBJ databases">
        <authorList>
            <consortium name="Pathogen Informatics"/>
        </authorList>
    </citation>
    <scope>NUCLEOTIDE SEQUENCE [LARGE SCALE GENOMIC DNA]</scope>
</reference>
<dbReference type="GO" id="GO:0000132">
    <property type="term" value="P:establishment of mitotic spindle orientation"/>
    <property type="evidence" value="ECO:0007669"/>
    <property type="project" value="TreeGrafter"/>
</dbReference>
<dbReference type="EMBL" id="UZAJ01039914">
    <property type="protein sequence ID" value="VDP12003.1"/>
    <property type="molecule type" value="Genomic_DNA"/>
</dbReference>
<keyword evidence="3" id="KW-0493">Microtubule</keyword>
<dbReference type="GO" id="GO:0005874">
    <property type="term" value="C:microtubule"/>
    <property type="evidence" value="ECO:0007669"/>
    <property type="project" value="UniProtKB-KW"/>
</dbReference>
<keyword evidence="10" id="KW-1185">Reference proteome</keyword>
<evidence type="ECO:0000313" key="10">
    <source>
        <dbReference type="Proteomes" id="UP000267606"/>
    </source>
</evidence>
<keyword evidence="2" id="KW-0963">Cytoplasm</keyword>
<evidence type="ECO:0000256" key="2">
    <source>
        <dbReference type="ARBA" id="ARBA00022490"/>
    </source>
</evidence>
<evidence type="ECO:0000259" key="8">
    <source>
        <dbReference type="Pfam" id="PF12455"/>
    </source>
</evidence>
<keyword evidence="5 7" id="KW-0175">Coiled coil</keyword>
<dbReference type="GO" id="GO:0030286">
    <property type="term" value="C:dynein complex"/>
    <property type="evidence" value="ECO:0007669"/>
    <property type="project" value="UniProtKB-KW"/>
</dbReference>
<keyword evidence="4" id="KW-0243">Dynein</keyword>
<dbReference type="STRING" id="387005.A0A183HZ10"/>
<dbReference type="GO" id="GO:0030424">
    <property type="term" value="C:axon"/>
    <property type="evidence" value="ECO:0007669"/>
    <property type="project" value="TreeGrafter"/>
</dbReference>
<dbReference type="Pfam" id="PF12455">
    <property type="entry name" value="Dynactin"/>
    <property type="match status" value="1"/>
</dbReference>
<reference evidence="11" key="1">
    <citation type="submission" date="2016-06" db="UniProtKB">
        <authorList>
            <consortium name="WormBaseParasite"/>
        </authorList>
    </citation>
    <scope>IDENTIFICATION</scope>
</reference>
<proteinExistence type="predicted"/>
<dbReference type="AlphaFoldDB" id="A0A183HZ10"/>
<gene>
    <name evidence="9" type="ORF">OFLC_LOCUS12722</name>
</gene>
<evidence type="ECO:0000256" key="3">
    <source>
        <dbReference type="ARBA" id="ARBA00022701"/>
    </source>
</evidence>
<evidence type="ECO:0000256" key="6">
    <source>
        <dbReference type="ARBA" id="ARBA00023212"/>
    </source>
</evidence>
<keyword evidence="6" id="KW-0206">Cytoskeleton</keyword>
<sequence length="267" mass="30909">MKSFVKRTIHAFIKMRDVTGQMVVDKQEITKENERLKDELASLTKMCEKLKKDSDAYENIIAELRERVDVAMGSEKMIETLTAKNLDMEEKVRALEETIDDFEAIRAMDEEILETQKDVEKELREELDRSCGKISELFLQIKACGAQAEDYEKTILMFRKKVNDLNEELQERYDENLRMVEQIKLLEKGSTVPGISFSATRTFSEIVDAEVRSLELEFANQYTKYLKAFMPDNFAKPGGDSDAIILNVLFPRLYQKSMILAKLMSNK</sequence>
<evidence type="ECO:0000313" key="11">
    <source>
        <dbReference type="WBParaSite" id="OFLC_0001272301-mRNA-1"/>
    </source>
</evidence>
<dbReference type="PANTHER" id="PTHR18916:SF6">
    <property type="entry name" value="DYNACTIN SUBUNIT 1"/>
    <property type="match status" value="1"/>
</dbReference>
<dbReference type="PANTHER" id="PTHR18916">
    <property type="entry name" value="DYNACTIN 1-RELATED MICROTUBULE-BINDING"/>
    <property type="match status" value="1"/>
</dbReference>
<feature type="coiled-coil region" evidence="7">
    <location>
        <begin position="26"/>
        <end position="186"/>
    </location>
</feature>
<protein>
    <submittedName>
        <fullName evidence="11">Dynactin domain-containing protein</fullName>
    </submittedName>
</protein>
<name>A0A183HZ10_9BILA</name>
<evidence type="ECO:0000256" key="1">
    <source>
        <dbReference type="ARBA" id="ARBA00004245"/>
    </source>
</evidence>
<dbReference type="InterPro" id="IPR022157">
    <property type="entry name" value="Dynactin"/>
</dbReference>
<comment type="subcellular location">
    <subcellularLocation>
        <location evidence="1">Cytoplasm</location>
        <location evidence="1">Cytoskeleton</location>
    </subcellularLocation>
</comment>
<dbReference type="GO" id="GO:0000776">
    <property type="term" value="C:kinetochore"/>
    <property type="evidence" value="ECO:0007669"/>
    <property type="project" value="TreeGrafter"/>
</dbReference>
<accession>A0A183HZ10</accession>
<evidence type="ECO:0000256" key="4">
    <source>
        <dbReference type="ARBA" id="ARBA00023017"/>
    </source>
</evidence>
<dbReference type="GO" id="GO:0000922">
    <property type="term" value="C:spindle pole"/>
    <property type="evidence" value="ECO:0007669"/>
    <property type="project" value="TreeGrafter"/>
</dbReference>
<evidence type="ECO:0000313" key="9">
    <source>
        <dbReference type="EMBL" id="VDP12003.1"/>
    </source>
</evidence>
<dbReference type="GO" id="GO:0007097">
    <property type="term" value="P:nuclear migration"/>
    <property type="evidence" value="ECO:0007669"/>
    <property type="project" value="TreeGrafter"/>
</dbReference>
<dbReference type="Proteomes" id="UP000267606">
    <property type="component" value="Unassembled WGS sequence"/>
</dbReference>
<feature type="domain" description="Dynein associated protein" evidence="8">
    <location>
        <begin position="196"/>
        <end position="266"/>
    </location>
</feature>